<evidence type="ECO:0000313" key="1">
    <source>
        <dbReference type="EMBL" id="KAF1830776.1"/>
    </source>
</evidence>
<dbReference type="EMBL" id="ML975384">
    <property type="protein sequence ID" value="KAF1830776.1"/>
    <property type="molecule type" value="Genomic_DNA"/>
</dbReference>
<proteinExistence type="predicted"/>
<dbReference type="Proteomes" id="UP000800040">
    <property type="component" value="Unassembled WGS sequence"/>
</dbReference>
<reference evidence="1" key="1">
    <citation type="submission" date="2020-01" db="EMBL/GenBank/DDBJ databases">
        <authorList>
            <consortium name="DOE Joint Genome Institute"/>
            <person name="Haridas S."/>
            <person name="Albert R."/>
            <person name="Binder M."/>
            <person name="Bloem J."/>
            <person name="Labutti K."/>
            <person name="Salamov A."/>
            <person name="Andreopoulos B."/>
            <person name="Baker S.E."/>
            <person name="Barry K."/>
            <person name="Bills G."/>
            <person name="Bluhm B.H."/>
            <person name="Cannon C."/>
            <person name="Castanera R."/>
            <person name="Culley D.E."/>
            <person name="Daum C."/>
            <person name="Ezra D."/>
            <person name="Gonzalez J.B."/>
            <person name="Henrissat B."/>
            <person name="Kuo A."/>
            <person name="Liang C."/>
            <person name="Lipzen A."/>
            <person name="Lutzoni F."/>
            <person name="Magnuson J."/>
            <person name="Mondo S."/>
            <person name="Nolan M."/>
            <person name="Ohm R."/>
            <person name="Pangilinan J."/>
            <person name="Park H.-J."/>
            <person name="Ramirez L."/>
            <person name="Alfaro M."/>
            <person name="Sun H."/>
            <person name="Tritt A."/>
            <person name="Yoshinaga Y."/>
            <person name="Zwiers L.-H."/>
            <person name="Turgeon B.G."/>
            <person name="Goodwin S.B."/>
            <person name="Spatafora J.W."/>
            <person name="Crous P.W."/>
            <person name="Grigoriev I.V."/>
        </authorList>
    </citation>
    <scope>NUCLEOTIDE SEQUENCE</scope>
    <source>
        <strain evidence="1">P77</strain>
    </source>
</reference>
<organism evidence="1 2">
    <name type="scientific">Decorospora gaudefroyi</name>
    <dbReference type="NCBI Taxonomy" id="184978"/>
    <lineage>
        <taxon>Eukaryota</taxon>
        <taxon>Fungi</taxon>
        <taxon>Dikarya</taxon>
        <taxon>Ascomycota</taxon>
        <taxon>Pezizomycotina</taxon>
        <taxon>Dothideomycetes</taxon>
        <taxon>Pleosporomycetidae</taxon>
        <taxon>Pleosporales</taxon>
        <taxon>Pleosporineae</taxon>
        <taxon>Pleosporaceae</taxon>
        <taxon>Decorospora</taxon>
    </lineage>
</organism>
<name>A0A6A5K3V7_9PLEO</name>
<accession>A0A6A5K3V7</accession>
<gene>
    <name evidence="1" type="ORF">BDW02DRAFT_601381</name>
</gene>
<evidence type="ECO:0000313" key="2">
    <source>
        <dbReference type="Proteomes" id="UP000800040"/>
    </source>
</evidence>
<protein>
    <submittedName>
        <fullName evidence="1">Uncharacterized protein</fullName>
    </submittedName>
</protein>
<keyword evidence="2" id="KW-1185">Reference proteome</keyword>
<dbReference type="AlphaFoldDB" id="A0A6A5K3V7"/>
<sequence length="229" mass="26334">MSKLTDSTSLPSNRADRSPVLTSVSLDFPIGEDPRPNGPDQDWCGYCVEFLSNLPALTYLNIRMRVPNAYGANPIFIEETFDRLITQIRHEGLETLIILVLDGDVIFCHYWAVDLPNSDFAHFPKLRRIVTPDDFLFSKDPEFRCYNLPASVEKIEIVDPSSYAQSYAHHLAENKAMYPRLTQLVLWYRNDVWSGNVVEHEKLLDDMQQKLLHVGVKLHVKLANEWSDN</sequence>